<dbReference type="InterPro" id="IPR006373">
    <property type="entry name" value="VSA_Rifin"/>
</dbReference>
<organism evidence="5 6">
    <name type="scientific">Plasmodium reichenowi</name>
    <dbReference type="NCBI Taxonomy" id="5854"/>
    <lineage>
        <taxon>Eukaryota</taxon>
        <taxon>Sar</taxon>
        <taxon>Alveolata</taxon>
        <taxon>Apicomplexa</taxon>
        <taxon>Aconoidasida</taxon>
        <taxon>Haemosporida</taxon>
        <taxon>Plasmodiidae</taxon>
        <taxon>Plasmodium</taxon>
        <taxon>Plasmodium (Laverania)</taxon>
    </lineage>
</organism>
<accession>A0A060RQJ8</accession>
<evidence type="ECO:0000256" key="1">
    <source>
        <dbReference type="SAM" id="Coils"/>
    </source>
</evidence>
<protein>
    <submittedName>
        <fullName evidence="5">Rifin</fullName>
    </submittedName>
</protein>
<keyword evidence="3" id="KW-0472">Membrane</keyword>
<feature type="region of interest" description="Disordered" evidence="2">
    <location>
        <begin position="27"/>
        <end position="46"/>
    </location>
</feature>
<evidence type="ECO:0000256" key="3">
    <source>
        <dbReference type="SAM" id="Phobius"/>
    </source>
</evidence>
<feature type="signal peptide" evidence="4">
    <location>
        <begin position="1"/>
        <end position="25"/>
    </location>
</feature>
<keyword evidence="4" id="KW-0732">Signal</keyword>
<name>A0A060RQJ8_PLARE</name>
<evidence type="ECO:0000256" key="2">
    <source>
        <dbReference type="SAM" id="MobiDB-lite"/>
    </source>
</evidence>
<evidence type="ECO:0000313" key="5">
    <source>
        <dbReference type="EMBL" id="CDO61686.1"/>
    </source>
</evidence>
<evidence type="ECO:0000313" key="6">
    <source>
        <dbReference type="Proteomes" id="UP000027581"/>
    </source>
</evidence>
<gene>
    <name evidence="5" type="primary">RIF</name>
    <name evidence="5" type="ORF">PRCDC_0032200</name>
</gene>
<dbReference type="VEuPathDB" id="PlasmoDB:PRCDC_0032200"/>
<dbReference type="AlphaFoldDB" id="A0A060RQJ8"/>
<feature type="coiled-coil region" evidence="1">
    <location>
        <begin position="71"/>
        <end position="98"/>
    </location>
</feature>
<reference evidence="5" key="2">
    <citation type="submission" date="2014-05" db="EMBL/GenBank/DDBJ databases">
        <title>The genome sequences of chimpanzee malaria parasites reveal the path to human adaptation.</title>
        <authorList>
            <person name="Otto T.D."/>
            <person name="Rayner J.C."/>
            <person name="Boehme U."/>
            <person name="Pain A."/>
            <person name="Spottiswoode N."/>
            <person name="Sanders M."/>
            <person name="Quail M."/>
            <person name="Ollomo B."/>
            <person name="Renaud F."/>
            <person name="Thomas A.W."/>
            <person name="Prugnolle F."/>
            <person name="Conway D.J."/>
            <person name="Newbold C."/>
            <person name="Berriman M."/>
        </authorList>
    </citation>
    <scope>NUCLEOTIDE SEQUENCE [LARGE SCALE GENOMIC DNA]</scope>
    <source>
        <strain evidence="5">CDC</strain>
    </source>
</reference>
<dbReference type="Proteomes" id="UP000027581">
    <property type="component" value="Unassembled WGS sequence"/>
</dbReference>
<keyword evidence="1" id="KW-0175">Coiled coil</keyword>
<feature type="transmembrane region" description="Helical" evidence="3">
    <location>
        <begin position="319"/>
        <end position="341"/>
    </location>
</feature>
<dbReference type="Pfam" id="PF02009">
    <property type="entry name" value="RIFIN"/>
    <property type="match status" value="1"/>
</dbReference>
<keyword evidence="3" id="KW-1133">Transmembrane helix</keyword>
<sequence>MKLHYTKILLFLLPLNILVTLLSNAHNKKNKPSITPHHTPTTTSRVLSECDTESSIYDNDEEINSVKKILERQTSQRFEEYQERMKEKRRKRKEQRDKNIQKIIHKDKMEKNLAEKIEKGCLMCGCGLGSVAGSVGLFGGVVINIWKPAALKAAIAAALKANEAMISAAGVKAGAAAGKKFVIEELGKLGVSILDNQSLVSYFTTIPYNTASVITKDVYNQYVQTCLYDTSRNLFSPFGYVNRHIGICNSVLKQTEAVSQSRKYISHIEGIERTVQTMVSYAEVSAKAAADIATKQATEASIKTSTDAIEAASTQLYGAIGYSILAILIIVLIMIIIYLILRYRRKKKMKKKAQYTKLLNE</sequence>
<dbReference type="PhylomeDB" id="A0A060RQJ8"/>
<dbReference type="EMBL" id="HG810469">
    <property type="protein sequence ID" value="CDO61686.1"/>
    <property type="molecule type" value="Genomic_DNA"/>
</dbReference>
<dbReference type="VEuPathDB" id="PlasmoDB:PRG01_1302400"/>
<feature type="chain" id="PRO_5001590062" evidence="4">
    <location>
        <begin position="26"/>
        <end position="361"/>
    </location>
</feature>
<evidence type="ECO:0000256" key="4">
    <source>
        <dbReference type="SAM" id="SignalP"/>
    </source>
</evidence>
<proteinExistence type="predicted"/>
<keyword evidence="3" id="KW-0812">Transmembrane</keyword>
<keyword evidence="6" id="KW-1185">Reference proteome</keyword>
<dbReference type="NCBIfam" id="TIGR01477">
    <property type="entry name" value="RIFIN"/>
    <property type="match status" value="1"/>
</dbReference>
<reference evidence="5" key="1">
    <citation type="submission" date="2014-01" db="EMBL/GenBank/DDBJ databases">
        <authorList>
            <person name="Aslett M."/>
        </authorList>
    </citation>
    <scope>NUCLEOTIDE SEQUENCE</scope>
    <source>
        <strain evidence="5">CDC</strain>
    </source>
</reference>